<dbReference type="WBParaSite" id="HPLM_0001542001-mRNA-1">
    <property type="protein sequence ID" value="HPLM_0001542001-mRNA-1"/>
    <property type="gene ID" value="HPLM_0001542001"/>
</dbReference>
<reference evidence="1 2" key="2">
    <citation type="submission" date="2018-11" db="EMBL/GenBank/DDBJ databases">
        <authorList>
            <consortium name="Pathogen Informatics"/>
        </authorList>
    </citation>
    <scope>NUCLEOTIDE SEQUENCE [LARGE SCALE GENOMIC DNA]</scope>
    <source>
        <strain evidence="1 2">MHpl1</strain>
    </source>
</reference>
<evidence type="ECO:0000313" key="1">
    <source>
        <dbReference type="EMBL" id="VDO56530.1"/>
    </source>
</evidence>
<keyword evidence="2" id="KW-1185">Reference proteome</keyword>
<accession>A0A0N4WUT0</accession>
<gene>
    <name evidence="1" type="ORF">HPLM_LOCUS15412</name>
</gene>
<sequence length="69" mass="7900">MNGGETLGRGHVFPLENYKVNIAFCKYAELTVETFISISRNSNHDGSASFWHNKTVFFKLTIKQPRIHT</sequence>
<evidence type="ECO:0000313" key="2">
    <source>
        <dbReference type="Proteomes" id="UP000268014"/>
    </source>
</evidence>
<evidence type="ECO:0000313" key="3">
    <source>
        <dbReference type="WBParaSite" id="HPLM_0001542001-mRNA-1"/>
    </source>
</evidence>
<proteinExistence type="predicted"/>
<dbReference type="AlphaFoldDB" id="A0A0N4WUT0"/>
<dbReference type="EMBL" id="UZAF01018970">
    <property type="protein sequence ID" value="VDO56530.1"/>
    <property type="molecule type" value="Genomic_DNA"/>
</dbReference>
<protein>
    <submittedName>
        <fullName evidence="1 3">Uncharacterized protein</fullName>
    </submittedName>
</protein>
<dbReference type="Proteomes" id="UP000268014">
    <property type="component" value="Unassembled WGS sequence"/>
</dbReference>
<reference evidence="3" key="1">
    <citation type="submission" date="2017-02" db="UniProtKB">
        <authorList>
            <consortium name="WormBaseParasite"/>
        </authorList>
    </citation>
    <scope>IDENTIFICATION</scope>
</reference>
<name>A0A0N4WUT0_HAEPC</name>
<organism evidence="3">
    <name type="scientific">Haemonchus placei</name>
    <name type="common">Barber's pole worm</name>
    <dbReference type="NCBI Taxonomy" id="6290"/>
    <lineage>
        <taxon>Eukaryota</taxon>
        <taxon>Metazoa</taxon>
        <taxon>Ecdysozoa</taxon>
        <taxon>Nematoda</taxon>
        <taxon>Chromadorea</taxon>
        <taxon>Rhabditida</taxon>
        <taxon>Rhabditina</taxon>
        <taxon>Rhabditomorpha</taxon>
        <taxon>Strongyloidea</taxon>
        <taxon>Trichostrongylidae</taxon>
        <taxon>Haemonchus</taxon>
    </lineage>
</organism>